<dbReference type="Proteomes" id="UP000460287">
    <property type="component" value="Unassembled WGS sequence"/>
</dbReference>
<dbReference type="RefSeq" id="WP_154530611.1">
    <property type="nucleotide sequence ID" value="NZ_JAQXTV010000134.1"/>
</dbReference>
<gene>
    <name evidence="3" type="ORF">FYJ33_04660</name>
</gene>
<dbReference type="InterPro" id="IPR037522">
    <property type="entry name" value="HD_GYP_dom"/>
</dbReference>
<dbReference type="InterPro" id="IPR003607">
    <property type="entry name" value="HD/PDEase_dom"/>
</dbReference>
<evidence type="ECO:0000259" key="2">
    <source>
        <dbReference type="PROSITE" id="PS51832"/>
    </source>
</evidence>
<organism evidence="3 4">
    <name type="scientific">Inconstantimicrobium porci</name>
    <dbReference type="NCBI Taxonomy" id="2652291"/>
    <lineage>
        <taxon>Bacteria</taxon>
        <taxon>Bacillati</taxon>
        <taxon>Bacillota</taxon>
        <taxon>Clostridia</taxon>
        <taxon>Eubacteriales</taxon>
        <taxon>Clostridiaceae</taxon>
        <taxon>Inconstantimicrobium</taxon>
    </lineage>
</organism>
<dbReference type="Pfam" id="PF13487">
    <property type="entry name" value="HD_5"/>
    <property type="match status" value="1"/>
</dbReference>
<comment type="caution">
    <text evidence="3">The sequence shown here is derived from an EMBL/GenBank/DDBJ whole genome shotgun (WGS) entry which is preliminary data.</text>
</comment>
<proteinExistence type="predicted"/>
<feature type="domain" description="HD" evidence="1">
    <location>
        <begin position="145"/>
        <end position="268"/>
    </location>
</feature>
<dbReference type="NCBIfam" id="TIGR00277">
    <property type="entry name" value="HDIG"/>
    <property type="match status" value="1"/>
</dbReference>
<dbReference type="AlphaFoldDB" id="A0A7X2MX64"/>
<dbReference type="PROSITE" id="PS51831">
    <property type="entry name" value="HD"/>
    <property type="match status" value="1"/>
</dbReference>
<dbReference type="InterPro" id="IPR006675">
    <property type="entry name" value="HDIG_dom"/>
</dbReference>
<evidence type="ECO:0000259" key="1">
    <source>
        <dbReference type="PROSITE" id="PS51831"/>
    </source>
</evidence>
<dbReference type="Gene3D" id="1.10.3210.10">
    <property type="entry name" value="Hypothetical protein af1432"/>
    <property type="match status" value="1"/>
</dbReference>
<dbReference type="SMART" id="SM00471">
    <property type="entry name" value="HDc"/>
    <property type="match status" value="1"/>
</dbReference>
<dbReference type="PANTHER" id="PTHR43155:SF2">
    <property type="entry name" value="CYCLIC DI-GMP PHOSPHODIESTERASE PA4108"/>
    <property type="match status" value="1"/>
</dbReference>
<feature type="domain" description="HD-GYP" evidence="2">
    <location>
        <begin position="123"/>
        <end position="319"/>
    </location>
</feature>
<evidence type="ECO:0000313" key="4">
    <source>
        <dbReference type="Proteomes" id="UP000460287"/>
    </source>
</evidence>
<dbReference type="EMBL" id="VULX01000004">
    <property type="protein sequence ID" value="MSR90728.1"/>
    <property type="molecule type" value="Genomic_DNA"/>
</dbReference>
<dbReference type="PROSITE" id="PS51832">
    <property type="entry name" value="HD_GYP"/>
    <property type="match status" value="1"/>
</dbReference>
<name>A0A7X2MX64_9CLOT</name>
<dbReference type="PANTHER" id="PTHR43155">
    <property type="entry name" value="CYCLIC DI-GMP PHOSPHODIESTERASE PA4108-RELATED"/>
    <property type="match status" value="1"/>
</dbReference>
<accession>A0A7X2MX64</accession>
<dbReference type="CDD" id="cd00077">
    <property type="entry name" value="HDc"/>
    <property type="match status" value="1"/>
</dbReference>
<evidence type="ECO:0000313" key="3">
    <source>
        <dbReference type="EMBL" id="MSR90728.1"/>
    </source>
</evidence>
<dbReference type="SUPFAM" id="SSF109604">
    <property type="entry name" value="HD-domain/PDEase-like"/>
    <property type="match status" value="1"/>
</dbReference>
<reference evidence="3 4" key="1">
    <citation type="submission" date="2019-08" db="EMBL/GenBank/DDBJ databases">
        <title>In-depth cultivation of the pig gut microbiome towards novel bacterial diversity and tailored functional studies.</title>
        <authorList>
            <person name="Wylensek D."/>
            <person name="Hitch T.C.A."/>
            <person name="Clavel T."/>
        </authorList>
    </citation>
    <scope>NUCLEOTIDE SEQUENCE [LARGE SCALE GENOMIC DNA]</scope>
    <source>
        <strain evidence="3 4">WCA-383-APC-5B</strain>
    </source>
</reference>
<keyword evidence="4" id="KW-1185">Reference proteome</keyword>
<sequence>MRLIPIGCVRPDTYLAKTIYDHEGKPLLKAGALLTKRVIKKLREINIYSIYVIDEYSSSEIQDIIKPELRQKSIKKVHDSFMNLEKLYLEPYLCASSYKSNEIIKKQDSIIKELYNVAHELLDNILSNKNVLVNLVDIKTMDNYTYQHSVNVAVLSIVIGMGLKLNKSRLLDLALGALLHDIGKIFVPKEILLKPGKLTPEEYDEIKKHPKRGYEYVSKFSFISSVSKIIILEHHEKYDGTGYPDGISADQINLLANVVSIADVYDALTSDRPYKKPMCPNDAFEYILGNADKMFRFDIVNIFSKVIVPYPEGTMVKLSNGDIAIVQGTPCDYPLRPIVKVIKSEEKGKEGSIIDLGESLSLVISNIEYNLA</sequence>
<dbReference type="InterPro" id="IPR006674">
    <property type="entry name" value="HD_domain"/>
</dbReference>
<protein>
    <submittedName>
        <fullName evidence="3">HD-GYP domain-containing protein</fullName>
    </submittedName>
</protein>